<reference evidence="2 3" key="1">
    <citation type="submission" date="2018-09" db="EMBL/GenBank/DDBJ databases">
        <title>Genomic investigation of the strawberry pathogen Phytophthora fragariae indicates pathogenicity is determined by transcriptional variation in three key races.</title>
        <authorList>
            <person name="Adams T.M."/>
            <person name="Armitage A.D."/>
            <person name="Sobczyk M.K."/>
            <person name="Bates H.J."/>
            <person name="Dunwell J.M."/>
            <person name="Nellist C.F."/>
            <person name="Harrison R.J."/>
        </authorList>
    </citation>
    <scope>NUCLEOTIDE SEQUENCE [LARGE SCALE GENOMIC DNA]</scope>
    <source>
        <strain evidence="2 3">SCRP324</strain>
    </source>
</reference>
<dbReference type="Proteomes" id="UP000435112">
    <property type="component" value="Unassembled WGS sequence"/>
</dbReference>
<protein>
    <recommendedName>
        <fullName evidence="1">SET domain-containing protein</fullName>
    </recommendedName>
</protein>
<name>A0A6A3LZ21_9STRA</name>
<dbReference type="Pfam" id="PF00856">
    <property type="entry name" value="SET"/>
    <property type="match status" value="1"/>
</dbReference>
<organism evidence="2 3">
    <name type="scientific">Phytophthora rubi</name>
    <dbReference type="NCBI Taxonomy" id="129364"/>
    <lineage>
        <taxon>Eukaryota</taxon>
        <taxon>Sar</taxon>
        <taxon>Stramenopiles</taxon>
        <taxon>Oomycota</taxon>
        <taxon>Peronosporomycetes</taxon>
        <taxon>Peronosporales</taxon>
        <taxon>Peronosporaceae</taxon>
        <taxon>Phytophthora</taxon>
    </lineage>
</organism>
<accession>A0A6A3LZ21</accession>
<evidence type="ECO:0000313" key="3">
    <source>
        <dbReference type="Proteomes" id="UP000435112"/>
    </source>
</evidence>
<evidence type="ECO:0000313" key="2">
    <source>
        <dbReference type="EMBL" id="KAE9025101.1"/>
    </source>
</evidence>
<dbReference type="SUPFAM" id="SSF82199">
    <property type="entry name" value="SET domain"/>
    <property type="match status" value="1"/>
</dbReference>
<dbReference type="InterPro" id="IPR046341">
    <property type="entry name" value="SET_dom_sf"/>
</dbReference>
<dbReference type="EMBL" id="QXFU01000670">
    <property type="protein sequence ID" value="KAE9025101.1"/>
    <property type="molecule type" value="Genomic_DNA"/>
</dbReference>
<dbReference type="InterPro" id="IPR001214">
    <property type="entry name" value="SET_dom"/>
</dbReference>
<dbReference type="Gene3D" id="2.170.270.10">
    <property type="entry name" value="SET domain"/>
    <property type="match status" value="1"/>
</dbReference>
<sequence length="247" mass="27369">MRASVLRRTTCIAPRPLTKTVMFVAPTPPNVAITPLPPTKDSAFVTPLPSTKSIKLVAPSWSLRPFNPLATIFPVVQHYGSCGCWDRCRADSCRNVLMHVYCSVSCCPYEGKCGNGFEESPKVFLGLNVRTRQLGVVAAEDIGAGEVLGQYLKEIEHRPEKPAYPACAAINAEGRGGLMRFLNHSCKPAAEFKEVSNHRRMTVVVATTQKIKHDDEVTMAYGDDLWFVCRCMQDGCRHRSIQDEQDP</sequence>
<dbReference type="OrthoDB" id="124279at2759"/>
<gene>
    <name evidence="2" type="ORF">PR002_g11285</name>
</gene>
<comment type="caution">
    <text evidence="2">The sequence shown here is derived from an EMBL/GenBank/DDBJ whole genome shotgun (WGS) entry which is preliminary data.</text>
</comment>
<dbReference type="SMART" id="SM00317">
    <property type="entry name" value="SET"/>
    <property type="match status" value="1"/>
</dbReference>
<evidence type="ECO:0000259" key="1">
    <source>
        <dbReference type="PROSITE" id="PS50280"/>
    </source>
</evidence>
<dbReference type="PROSITE" id="PS50280">
    <property type="entry name" value="SET"/>
    <property type="match status" value="1"/>
</dbReference>
<dbReference type="AlphaFoldDB" id="A0A6A3LZ21"/>
<feature type="domain" description="SET" evidence="1">
    <location>
        <begin position="113"/>
        <end position="222"/>
    </location>
</feature>
<proteinExistence type="predicted"/>